<reference evidence="1 2" key="1">
    <citation type="submission" date="2019-01" db="EMBL/GenBank/DDBJ databases">
        <title>Geovibrio thiophilus DSM 11263, complete genome.</title>
        <authorList>
            <person name="Spring S."/>
            <person name="Bunk B."/>
            <person name="Sproer C."/>
        </authorList>
    </citation>
    <scope>NUCLEOTIDE SEQUENCE [LARGE SCALE GENOMIC DNA]</scope>
    <source>
        <strain evidence="1 2">DSM 11263</strain>
    </source>
</reference>
<sequence length="286" mass="32249">MDRATALIREKIKKCDGIDEKLSVLKGAYTGKTAYILTCGPSFGNYTADYLRKRLKDELVVSVKQTYDTVGNIADFHLLNSWNYKKYDYAEPRPILLAEKHPVDPETPFLLPDLLFPLINAGSDLPLEEKLQKRLCVAQNFEDYLFEKTINRPLGPGIVYELGFYLAVHLGVSKIIIAGWDIGIPDSQIMPHFYKEGEHLMLNKLPSNLLRKGKLVTLQPGGKSIVRDLEDSDLKLINTPGFYDDEVEKIAASTSAMYKWLLSKGIELEIVSDRSLASDEIPRSLL</sequence>
<protein>
    <recommendedName>
        <fullName evidence="3">DUF115 domain-containing protein</fullName>
    </recommendedName>
</protein>
<dbReference type="Proteomes" id="UP000287502">
    <property type="component" value="Chromosome"/>
</dbReference>
<dbReference type="RefSeq" id="WP_128465381.1">
    <property type="nucleotide sequence ID" value="NZ_CP035108.1"/>
</dbReference>
<accession>A0A410JV96</accession>
<dbReference type="OrthoDB" id="7849029at2"/>
<keyword evidence="2" id="KW-1185">Reference proteome</keyword>
<organism evidence="1 2">
    <name type="scientific">Geovibrio thiophilus</name>
    <dbReference type="NCBI Taxonomy" id="139438"/>
    <lineage>
        <taxon>Bacteria</taxon>
        <taxon>Pseudomonadati</taxon>
        <taxon>Deferribacterota</taxon>
        <taxon>Deferribacteres</taxon>
        <taxon>Deferribacterales</taxon>
        <taxon>Geovibrionaceae</taxon>
        <taxon>Geovibrio</taxon>
    </lineage>
</organism>
<proteinExistence type="predicted"/>
<gene>
    <name evidence="1" type="ORF">EP073_01350</name>
</gene>
<dbReference type="AlphaFoldDB" id="A0A410JV96"/>
<name>A0A410JV96_9BACT</name>
<evidence type="ECO:0008006" key="3">
    <source>
        <dbReference type="Google" id="ProtNLM"/>
    </source>
</evidence>
<evidence type="ECO:0000313" key="1">
    <source>
        <dbReference type="EMBL" id="QAR32094.1"/>
    </source>
</evidence>
<evidence type="ECO:0000313" key="2">
    <source>
        <dbReference type="Proteomes" id="UP000287502"/>
    </source>
</evidence>
<dbReference type="KEGG" id="gtl:EP073_01350"/>
<dbReference type="EMBL" id="CP035108">
    <property type="protein sequence ID" value="QAR32094.1"/>
    <property type="molecule type" value="Genomic_DNA"/>
</dbReference>